<keyword evidence="3" id="KW-1185">Reference proteome</keyword>
<evidence type="ECO:0000313" key="2">
    <source>
        <dbReference type="EMBL" id="CAI9165049.1"/>
    </source>
</evidence>
<proteinExistence type="predicted"/>
<accession>A0ABN8YU79</accession>
<protein>
    <submittedName>
        <fullName evidence="2">Uncharacterized protein</fullName>
    </submittedName>
</protein>
<dbReference type="EMBL" id="OX459960">
    <property type="protein sequence ID" value="CAI9165049.1"/>
    <property type="molecule type" value="Genomic_DNA"/>
</dbReference>
<evidence type="ECO:0000256" key="1">
    <source>
        <dbReference type="SAM" id="MobiDB-lite"/>
    </source>
</evidence>
<evidence type="ECO:0000313" key="3">
    <source>
        <dbReference type="Proteomes" id="UP001176941"/>
    </source>
</evidence>
<organism evidence="2 3">
    <name type="scientific">Rangifer tarandus platyrhynchus</name>
    <name type="common">Svalbard reindeer</name>
    <dbReference type="NCBI Taxonomy" id="3082113"/>
    <lineage>
        <taxon>Eukaryota</taxon>
        <taxon>Metazoa</taxon>
        <taxon>Chordata</taxon>
        <taxon>Craniata</taxon>
        <taxon>Vertebrata</taxon>
        <taxon>Euteleostomi</taxon>
        <taxon>Mammalia</taxon>
        <taxon>Eutheria</taxon>
        <taxon>Laurasiatheria</taxon>
        <taxon>Artiodactyla</taxon>
        <taxon>Ruminantia</taxon>
        <taxon>Pecora</taxon>
        <taxon>Cervidae</taxon>
        <taxon>Odocoileinae</taxon>
        <taxon>Rangifer</taxon>
    </lineage>
</organism>
<gene>
    <name evidence="2" type="ORF">MRATA1EN1_LOCUS14011</name>
</gene>
<feature type="compositionally biased region" description="Basic and acidic residues" evidence="1">
    <location>
        <begin position="43"/>
        <end position="53"/>
    </location>
</feature>
<feature type="region of interest" description="Disordered" evidence="1">
    <location>
        <begin position="1"/>
        <end position="73"/>
    </location>
</feature>
<name>A0ABN8YU79_RANTA</name>
<reference evidence="2" key="1">
    <citation type="submission" date="2023-04" db="EMBL/GenBank/DDBJ databases">
        <authorList>
            <consortium name="ELIXIR-Norway"/>
        </authorList>
    </citation>
    <scope>NUCLEOTIDE SEQUENCE [LARGE SCALE GENOMIC DNA]</scope>
</reference>
<sequence length="73" mass="8233">MAIRDPLPSEGRRLRPPGAPSGTKAEVEGRRAARTQPPRRPGSRRECRRDPPRPSRSRYRAAVRPPQPPYIAL</sequence>
<dbReference type="Proteomes" id="UP001176941">
    <property type="component" value="Chromosome 24"/>
</dbReference>